<dbReference type="PANTHER" id="PTHR31464">
    <property type="entry name" value="PROTEIN CBG01266"/>
    <property type="match status" value="1"/>
</dbReference>
<dbReference type="Proteomes" id="UP000095282">
    <property type="component" value="Unplaced"/>
</dbReference>
<evidence type="ECO:0000313" key="2">
    <source>
        <dbReference type="WBParaSite" id="Csp11.Scaffold630.g20075.t1"/>
    </source>
</evidence>
<proteinExistence type="predicted"/>
<dbReference type="eggNOG" id="ENOG502TD7K">
    <property type="taxonomic scope" value="Eukaryota"/>
</dbReference>
<reference evidence="2" key="1">
    <citation type="submission" date="2016-11" db="UniProtKB">
        <authorList>
            <consortium name="WormBaseParasite"/>
        </authorList>
    </citation>
    <scope>IDENTIFICATION</scope>
</reference>
<sequence>MGYWPDEAEALIHRIQDDRQDLWNDKKADLLAEEFSKICGKEGADSLYIMVYDECGGYDNHSFNAVVDQTIYSFRRGKCNVVVYRSVEWNSGGRDYLNQISKEVDTCRYGVIPFRRFYDNFPAWIMEYRVHNTRFIGMISKERNAIVRSVNSNTDWGPGWWITATCFNPDTLRNTDKQFTLVAGWQ</sequence>
<dbReference type="WBParaSite" id="Csp11.Scaffold630.g20075.t1">
    <property type="protein sequence ID" value="Csp11.Scaffold630.g20075.t1"/>
    <property type="gene ID" value="Csp11.Scaffold630.g20075"/>
</dbReference>
<dbReference type="AlphaFoldDB" id="A0A1I7UWL4"/>
<dbReference type="PANTHER" id="PTHR31464:SF4">
    <property type="entry name" value="DUF4242 DOMAIN-CONTAINING PROTEIN-RELATED"/>
    <property type="match status" value="1"/>
</dbReference>
<dbReference type="InterPro" id="IPR007767">
    <property type="entry name" value="DUF684"/>
</dbReference>
<dbReference type="Pfam" id="PF05075">
    <property type="entry name" value="DUF684"/>
    <property type="match status" value="1"/>
</dbReference>
<protein>
    <submittedName>
        <fullName evidence="2">Zot domain-containing protein</fullName>
    </submittedName>
</protein>
<name>A0A1I7UWL4_9PELO</name>
<keyword evidence="1" id="KW-1185">Reference proteome</keyword>
<organism evidence="1 2">
    <name type="scientific">Caenorhabditis tropicalis</name>
    <dbReference type="NCBI Taxonomy" id="1561998"/>
    <lineage>
        <taxon>Eukaryota</taxon>
        <taxon>Metazoa</taxon>
        <taxon>Ecdysozoa</taxon>
        <taxon>Nematoda</taxon>
        <taxon>Chromadorea</taxon>
        <taxon>Rhabditida</taxon>
        <taxon>Rhabditina</taxon>
        <taxon>Rhabditomorpha</taxon>
        <taxon>Rhabditoidea</taxon>
        <taxon>Rhabditidae</taxon>
        <taxon>Peloderinae</taxon>
        <taxon>Caenorhabditis</taxon>
    </lineage>
</organism>
<evidence type="ECO:0000313" key="1">
    <source>
        <dbReference type="Proteomes" id="UP000095282"/>
    </source>
</evidence>
<accession>A0A1I7UWL4</accession>